<accession>A0AAN9XMT2</accession>
<dbReference type="Proteomes" id="UP001386955">
    <property type="component" value="Unassembled WGS sequence"/>
</dbReference>
<organism evidence="1 2">
    <name type="scientific">Psophocarpus tetragonolobus</name>
    <name type="common">Winged bean</name>
    <name type="synonym">Dolichos tetragonolobus</name>
    <dbReference type="NCBI Taxonomy" id="3891"/>
    <lineage>
        <taxon>Eukaryota</taxon>
        <taxon>Viridiplantae</taxon>
        <taxon>Streptophyta</taxon>
        <taxon>Embryophyta</taxon>
        <taxon>Tracheophyta</taxon>
        <taxon>Spermatophyta</taxon>
        <taxon>Magnoliopsida</taxon>
        <taxon>eudicotyledons</taxon>
        <taxon>Gunneridae</taxon>
        <taxon>Pentapetalae</taxon>
        <taxon>rosids</taxon>
        <taxon>fabids</taxon>
        <taxon>Fabales</taxon>
        <taxon>Fabaceae</taxon>
        <taxon>Papilionoideae</taxon>
        <taxon>50 kb inversion clade</taxon>
        <taxon>NPAAA clade</taxon>
        <taxon>indigoferoid/millettioid clade</taxon>
        <taxon>Phaseoleae</taxon>
        <taxon>Psophocarpus</taxon>
    </lineage>
</organism>
<keyword evidence="2" id="KW-1185">Reference proteome</keyword>
<dbReference type="AlphaFoldDB" id="A0AAN9XMT2"/>
<comment type="caution">
    <text evidence="1">The sequence shown here is derived from an EMBL/GenBank/DDBJ whole genome shotgun (WGS) entry which is preliminary data.</text>
</comment>
<name>A0AAN9XMT2_PSOTE</name>
<gene>
    <name evidence="1" type="ORF">VNO78_10257</name>
</gene>
<evidence type="ECO:0000313" key="2">
    <source>
        <dbReference type="Proteomes" id="UP001386955"/>
    </source>
</evidence>
<evidence type="ECO:0000313" key="1">
    <source>
        <dbReference type="EMBL" id="KAK7399082.1"/>
    </source>
</evidence>
<proteinExistence type="predicted"/>
<sequence>MKEISVRQLVKEFSGVGRNNRGHEKDCYERSGHMGRTCEGILLGQSSARDRPVDEIITRAGEGVIKKNQVVNGLVGQGENWELLSDVNTESRGRNAEKIGVVKVDEEMGVVSKASNSNDARRESCSAKS</sequence>
<dbReference type="EMBL" id="JAYMYS010000003">
    <property type="protein sequence ID" value="KAK7399082.1"/>
    <property type="molecule type" value="Genomic_DNA"/>
</dbReference>
<protein>
    <submittedName>
        <fullName evidence="1">Uncharacterized protein</fullName>
    </submittedName>
</protein>
<reference evidence="1 2" key="1">
    <citation type="submission" date="2024-01" db="EMBL/GenBank/DDBJ databases">
        <title>The genomes of 5 underutilized Papilionoideae crops provide insights into root nodulation and disease resistanc.</title>
        <authorList>
            <person name="Jiang F."/>
        </authorList>
    </citation>
    <scope>NUCLEOTIDE SEQUENCE [LARGE SCALE GENOMIC DNA]</scope>
    <source>
        <strain evidence="1">DUOXIRENSHENG_FW03</strain>
        <tissue evidence="1">Leaves</tissue>
    </source>
</reference>